<evidence type="ECO:0008006" key="4">
    <source>
        <dbReference type="Google" id="ProtNLM"/>
    </source>
</evidence>
<dbReference type="OrthoDB" id="3663887at2"/>
<keyword evidence="1" id="KW-0472">Membrane</keyword>
<dbReference type="Proteomes" id="UP000192840">
    <property type="component" value="Unassembled WGS sequence"/>
</dbReference>
<evidence type="ECO:0000256" key="1">
    <source>
        <dbReference type="SAM" id="Phobius"/>
    </source>
</evidence>
<name>A0A1W2FUP6_9PSEU</name>
<dbReference type="RefSeq" id="WP_030482122.1">
    <property type="nucleotide sequence ID" value="NZ_FWYC01000026.1"/>
</dbReference>
<keyword evidence="1" id="KW-0812">Transmembrane</keyword>
<evidence type="ECO:0000313" key="2">
    <source>
        <dbReference type="EMBL" id="SMD25328.1"/>
    </source>
</evidence>
<feature type="transmembrane region" description="Helical" evidence="1">
    <location>
        <begin position="12"/>
        <end position="32"/>
    </location>
</feature>
<dbReference type="Pfam" id="PF19873">
    <property type="entry name" value="DUF6346"/>
    <property type="match status" value="1"/>
</dbReference>
<sequence length="161" mass="17747">MALQGVLHRVFAFLIMPVLGYLLGATIFTHFWDKVEIADADLAVTALSCKEYGPVTWRGFGFVSECRARVENKVSGGATLTTVRGFLAPHLVGEQVVVREFRRGEVTPERPSAGWGIAVVVLFGVVWLYLSAWVAQPLLPDRRVTRSGGQSRLRPPLGRAR</sequence>
<evidence type="ECO:0000313" key="3">
    <source>
        <dbReference type="Proteomes" id="UP000192840"/>
    </source>
</evidence>
<proteinExistence type="predicted"/>
<dbReference type="EMBL" id="FWYC01000026">
    <property type="protein sequence ID" value="SMD25328.1"/>
    <property type="molecule type" value="Genomic_DNA"/>
</dbReference>
<gene>
    <name evidence="2" type="ORF">SAMN05660733_08110</name>
</gene>
<protein>
    <recommendedName>
        <fullName evidence="4">DUF3592 domain-containing protein</fullName>
    </recommendedName>
</protein>
<accession>A0A1W2FUP6</accession>
<organism evidence="2 3">
    <name type="scientific">Lentzea albidocapillata</name>
    <dbReference type="NCBI Taxonomy" id="40571"/>
    <lineage>
        <taxon>Bacteria</taxon>
        <taxon>Bacillati</taxon>
        <taxon>Actinomycetota</taxon>
        <taxon>Actinomycetes</taxon>
        <taxon>Pseudonocardiales</taxon>
        <taxon>Pseudonocardiaceae</taxon>
        <taxon>Lentzea</taxon>
    </lineage>
</organism>
<keyword evidence="1" id="KW-1133">Transmembrane helix</keyword>
<keyword evidence="3" id="KW-1185">Reference proteome</keyword>
<dbReference type="STRING" id="40571.SAMN05660733_08110"/>
<feature type="transmembrane region" description="Helical" evidence="1">
    <location>
        <begin position="113"/>
        <end position="135"/>
    </location>
</feature>
<reference evidence="3" key="1">
    <citation type="submission" date="2017-04" db="EMBL/GenBank/DDBJ databases">
        <authorList>
            <person name="Varghese N."/>
            <person name="Submissions S."/>
        </authorList>
    </citation>
    <scope>NUCLEOTIDE SEQUENCE [LARGE SCALE GENOMIC DNA]</scope>
    <source>
        <strain evidence="3">DSM 44073</strain>
    </source>
</reference>
<dbReference type="AlphaFoldDB" id="A0A1W2FUP6"/>
<dbReference type="InterPro" id="IPR045927">
    <property type="entry name" value="DUF6346"/>
</dbReference>